<feature type="transmembrane region" description="Helical" evidence="1">
    <location>
        <begin position="97"/>
        <end position="119"/>
    </location>
</feature>
<keyword evidence="1" id="KW-0472">Membrane</keyword>
<feature type="transmembrane region" description="Helical" evidence="1">
    <location>
        <begin position="12"/>
        <end position="31"/>
    </location>
</feature>
<reference evidence="2 3" key="1">
    <citation type="submission" date="2019-12" db="EMBL/GenBank/DDBJ databases">
        <title>Mucilaginibacter sp. HME9299 genome sequencing and assembly.</title>
        <authorList>
            <person name="Kang H."/>
            <person name="Kim H."/>
            <person name="Joh K."/>
        </authorList>
    </citation>
    <scope>NUCLEOTIDE SEQUENCE [LARGE SCALE GENOMIC DNA]</scope>
    <source>
        <strain evidence="2 3">HME9299</strain>
    </source>
</reference>
<feature type="transmembrane region" description="Helical" evidence="1">
    <location>
        <begin position="72"/>
        <end position="90"/>
    </location>
</feature>
<evidence type="ECO:0000313" key="3">
    <source>
        <dbReference type="Proteomes" id="UP000434850"/>
    </source>
</evidence>
<dbReference type="Gene3D" id="3.30.530.20">
    <property type="match status" value="1"/>
</dbReference>
<organism evidence="2 3">
    <name type="scientific">Mucilaginibacter aquatilis</name>
    <dbReference type="NCBI Taxonomy" id="1517760"/>
    <lineage>
        <taxon>Bacteria</taxon>
        <taxon>Pseudomonadati</taxon>
        <taxon>Bacteroidota</taxon>
        <taxon>Sphingobacteriia</taxon>
        <taxon>Sphingobacteriales</taxon>
        <taxon>Sphingobacteriaceae</taxon>
        <taxon>Mucilaginibacter</taxon>
    </lineage>
</organism>
<dbReference type="SUPFAM" id="SSF55961">
    <property type="entry name" value="Bet v1-like"/>
    <property type="match status" value="1"/>
</dbReference>
<dbReference type="EMBL" id="WQLA01000002">
    <property type="protein sequence ID" value="MVN90662.1"/>
    <property type="molecule type" value="Genomic_DNA"/>
</dbReference>
<feature type="transmembrane region" description="Helical" evidence="1">
    <location>
        <begin position="38"/>
        <end position="60"/>
    </location>
</feature>
<keyword evidence="3" id="KW-1185">Reference proteome</keyword>
<evidence type="ECO:0000256" key="1">
    <source>
        <dbReference type="SAM" id="Phobius"/>
    </source>
</evidence>
<evidence type="ECO:0000313" key="2">
    <source>
        <dbReference type="EMBL" id="MVN90662.1"/>
    </source>
</evidence>
<protein>
    <recommendedName>
        <fullName evidence="4">SRPBCC family protein</fullName>
    </recommendedName>
</protein>
<dbReference type="AlphaFoldDB" id="A0A6I4I6F9"/>
<name>A0A6I4I6F9_9SPHI</name>
<accession>A0A6I4I6F9</accession>
<keyword evidence="1" id="KW-1133">Transmembrane helix</keyword>
<keyword evidence="1" id="KW-0812">Transmembrane</keyword>
<dbReference type="Proteomes" id="UP000434850">
    <property type="component" value="Unassembled WGS sequence"/>
</dbReference>
<proteinExistence type="predicted"/>
<gene>
    <name evidence="2" type="ORF">GO816_05945</name>
</gene>
<dbReference type="InterPro" id="IPR023393">
    <property type="entry name" value="START-like_dom_sf"/>
</dbReference>
<sequence>MMNKIITPKFNGYAVSNLLAFVLIGLSKLLLDMRGLNAGIFVFSEFVIVPFLMGIISTWYWKNLQLTGRQLTGYSCINGLIAIALSYIFLKEGSICLLIVSPLLLAFIISGAFAGRAMFRQDNETLNVSVLSLLLLVFVVDSISLHEYKNEVSDQIIINAPVSKVWPLVVEYDRNTDPDKYWLFKAGMPSPVQSTVDGHYVGANRKCIFSNGYTFDEKIVTYDINQNLTFDITRQPRDPEIMGHIDIIRGQFILKDNHNGTTTLIGNSWYKLYVFPTWYYDWWAESITRNVHLRVMDHIKHLSEKK</sequence>
<comment type="caution">
    <text evidence="2">The sequence shown here is derived from an EMBL/GenBank/DDBJ whole genome shotgun (WGS) entry which is preliminary data.</text>
</comment>
<evidence type="ECO:0008006" key="4">
    <source>
        <dbReference type="Google" id="ProtNLM"/>
    </source>
</evidence>